<feature type="domain" description="UBC core" evidence="2">
    <location>
        <begin position="10"/>
        <end position="143"/>
    </location>
</feature>
<reference evidence="3" key="2">
    <citation type="submission" date="2021-01" db="EMBL/GenBank/DDBJ databases">
        <authorList>
            <person name="Corre E."/>
            <person name="Pelletier E."/>
            <person name="Niang G."/>
            <person name="Scheremetjew M."/>
            <person name="Finn R."/>
            <person name="Kale V."/>
            <person name="Holt S."/>
            <person name="Cochrane G."/>
            <person name="Meng A."/>
            <person name="Brown T."/>
            <person name="Cohen L."/>
        </authorList>
    </citation>
    <scope>NUCLEOTIDE SEQUENCE</scope>
    <source>
        <strain evidence="3">RCC2336</strain>
    </source>
</reference>
<keyword evidence="5" id="KW-1185">Reference proteome</keyword>
<evidence type="ECO:0000313" key="5">
    <source>
        <dbReference type="Proteomes" id="UP000660262"/>
    </source>
</evidence>
<dbReference type="EMBL" id="HBHV01001370">
    <property type="protein sequence ID" value="CAE0009294.1"/>
    <property type="molecule type" value="Transcribed_RNA"/>
</dbReference>
<organism evidence="3">
    <name type="scientific">Pycnococcus provasolii</name>
    <dbReference type="NCBI Taxonomy" id="41880"/>
    <lineage>
        <taxon>Eukaryota</taxon>
        <taxon>Viridiplantae</taxon>
        <taxon>Chlorophyta</taxon>
        <taxon>Pseudoscourfieldiophyceae</taxon>
        <taxon>Pseudoscourfieldiales</taxon>
        <taxon>Pycnococcaceae</taxon>
        <taxon>Pycnococcus</taxon>
    </lineage>
</organism>
<dbReference type="SUPFAM" id="SSF54495">
    <property type="entry name" value="UBC-like"/>
    <property type="match status" value="1"/>
</dbReference>
<evidence type="ECO:0000256" key="1">
    <source>
        <dbReference type="ARBA" id="ARBA00022786"/>
    </source>
</evidence>
<dbReference type="Gene3D" id="3.10.110.10">
    <property type="entry name" value="Ubiquitin Conjugating Enzyme"/>
    <property type="match status" value="1"/>
</dbReference>
<protein>
    <submittedName>
        <fullName evidence="4">Ubiquitin-conjugating enzyme E2 variant 2-like</fullName>
    </submittedName>
</protein>
<dbReference type="SMART" id="SM00212">
    <property type="entry name" value="UBCc"/>
    <property type="match status" value="1"/>
</dbReference>
<proteinExistence type="predicted"/>
<reference evidence="4" key="1">
    <citation type="submission" date="2020-10" db="EMBL/GenBank/DDBJ databases">
        <title>Unveiling of a novel bifunctional photoreceptor, Dualchrome1, isolated from a cosmopolitan green alga.</title>
        <authorList>
            <person name="Suzuki S."/>
            <person name="Kawachi M."/>
        </authorList>
    </citation>
    <scope>NUCLEOTIDE SEQUENCE</scope>
    <source>
        <strain evidence="4">NIES 2893</strain>
    </source>
</reference>
<dbReference type="OrthoDB" id="6508832at2759"/>
<name>A0A7S2YW44_9CHLO</name>
<dbReference type="CDD" id="cd23807">
    <property type="entry name" value="UEV_UBE2V"/>
    <property type="match status" value="1"/>
</dbReference>
<accession>A0A7S2YW44</accession>
<dbReference type="InterPro" id="IPR016135">
    <property type="entry name" value="UBQ-conjugating_enzyme/RWD"/>
</dbReference>
<dbReference type="Pfam" id="PF00179">
    <property type="entry name" value="UQ_con"/>
    <property type="match status" value="1"/>
</dbReference>
<dbReference type="AlphaFoldDB" id="A0A7S2YW44"/>
<evidence type="ECO:0000259" key="2">
    <source>
        <dbReference type="PROSITE" id="PS50127"/>
    </source>
</evidence>
<dbReference type="EMBL" id="BNJQ01000005">
    <property type="protein sequence ID" value="GHP03399.1"/>
    <property type="molecule type" value="Genomic_DNA"/>
</dbReference>
<dbReference type="Proteomes" id="UP000660262">
    <property type="component" value="Unassembled WGS sequence"/>
</dbReference>
<evidence type="ECO:0000313" key="4">
    <source>
        <dbReference type="EMBL" id="GHP03399.1"/>
    </source>
</evidence>
<gene>
    <name evidence="3" type="ORF">PPRO1316_LOCUS953</name>
    <name evidence="4" type="ORF">PPROV_000215400</name>
</gene>
<evidence type="ECO:0000313" key="3">
    <source>
        <dbReference type="EMBL" id="CAE0009294.1"/>
    </source>
</evidence>
<sequence>MAGSGAATVPRNFRLLDELDRGEKGSADGTVSYGLADPSDISLTNWNGMIVGPPGTPFDGRLYTLAITCGDNYPIAPPLVRFVSKVSLSCVNASTGAVEPRSFRPLGQWSREYTIETVLAELRREMCQPNNRKLPQPAEGSSF</sequence>
<dbReference type="PROSITE" id="PS50127">
    <property type="entry name" value="UBC_2"/>
    <property type="match status" value="1"/>
</dbReference>
<dbReference type="PANTHER" id="PTHR24068">
    <property type="entry name" value="UBIQUITIN-CONJUGATING ENZYME E2"/>
    <property type="match status" value="1"/>
</dbReference>
<dbReference type="FunFam" id="3.10.110.10:FF:000026">
    <property type="entry name" value="Ubiquitin-conjugating enzyme E2 variant"/>
    <property type="match status" value="1"/>
</dbReference>
<keyword evidence="1" id="KW-0833">Ubl conjugation pathway</keyword>
<dbReference type="InterPro" id="IPR000608">
    <property type="entry name" value="UBC"/>
</dbReference>